<reference evidence="1 2" key="1">
    <citation type="journal article" date="2024" name="Int. J. Mol. Sci.">
        <title>Exploration of Alicyclobacillus spp. Genome in Search of Antibiotic Resistance.</title>
        <authorList>
            <person name="Bucka-Kolendo J."/>
            <person name="Kiousi D.E."/>
            <person name="Dekowska A."/>
            <person name="Mikolajczuk-Szczyrba A."/>
            <person name="Karadedos D.M."/>
            <person name="Michael P."/>
            <person name="Galanis A."/>
            <person name="Sokolowska B."/>
        </authorList>
    </citation>
    <scope>NUCLEOTIDE SEQUENCE [LARGE SCALE GENOMIC DNA]</scope>
    <source>
        <strain evidence="1 2">KKP 3000</strain>
    </source>
</reference>
<sequence length="58" mass="6677">MFENGELVFVIIGEAEVYQCTLEWLASWIEAGYRVYGVADTVEELEWLYRDALQATEG</sequence>
<dbReference type="Proteomes" id="UP001579974">
    <property type="component" value="Unassembled WGS sequence"/>
</dbReference>
<protein>
    <submittedName>
        <fullName evidence="1">Uncharacterized protein</fullName>
    </submittedName>
</protein>
<gene>
    <name evidence="1" type="ORF">KKP3000_001847</name>
</gene>
<evidence type="ECO:0000313" key="2">
    <source>
        <dbReference type="Proteomes" id="UP001579974"/>
    </source>
</evidence>
<accession>A0ABV5AK34</accession>
<comment type="caution">
    <text evidence="1">The sequence shown here is derived from an EMBL/GenBank/DDBJ whole genome shotgun (WGS) entry which is preliminary data.</text>
</comment>
<organism evidence="1 2">
    <name type="scientific">Alicyclobacillus fastidiosus</name>
    <dbReference type="NCBI Taxonomy" id="392011"/>
    <lineage>
        <taxon>Bacteria</taxon>
        <taxon>Bacillati</taxon>
        <taxon>Bacillota</taxon>
        <taxon>Bacilli</taxon>
        <taxon>Bacillales</taxon>
        <taxon>Alicyclobacillaceae</taxon>
        <taxon>Alicyclobacillus</taxon>
    </lineage>
</organism>
<dbReference type="RefSeq" id="WP_275475897.1">
    <property type="nucleotide sequence ID" value="NZ_CP162940.1"/>
</dbReference>
<dbReference type="EMBL" id="JBDXSU010000025">
    <property type="protein sequence ID" value="MFB5192638.1"/>
    <property type="molecule type" value="Genomic_DNA"/>
</dbReference>
<name>A0ABV5AK34_9BACL</name>
<evidence type="ECO:0000313" key="1">
    <source>
        <dbReference type="EMBL" id="MFB5192638.1"/>
    </source>
</evidence>
<keyword evidence="2" id="KW-1185">Reference proteome</keyword>
<proteinExistence type="predicted"/>